<keyword evidence="2" id="KW-1185">Reference proteome</keyword>
<gene>
    <name evidence="1" type="ORF">GP2143_05895</name>
</gene>
<accession>A0YBM9</accession>
<proteinExistence type="predicted"/>
<sequence>MTFSLSQTIYEGLTMPKFDEAYSERQAEDYSTDF</sequence>
<name>A0YBM9_9GAMM</name>
<dbReference type="Proteomes" id="UP000004931">
    <property type="component" value="Unassembled WGS sequence"/>
</dbReference>
<comment type="caution">
    <text evidence="1">The sequence shown here is derived from an EMBL/GenBank/DDBJ whole genome shotgun (WGS) entry which is preliminary data.</text>
</comment>
<evidence type="ECO:0000313" key="1">
    <source>
        <dbReference type="EMBL" id="EAW31959.1"/>
    </source>
</evidence>
<dbReference type="EMBL" id="AAVT01000002">
    <property type="protein sequence ID" value="EAW31959.1"/>
    <property type="molecule type" value="Genomic_DNA"/>
</dbReference>
<organism evidence="1 2">
    <name type="scientific">marine gamma proteobacterium HTCC2143</name>
    <dbReference type="NCBI Taxonomy" id="247633"/>
    <lineage>
        <taxon>Bacteria</taxon>
        <taxon>Pseudomonadati</taxon>
        <taxon>Pseudomonadota</taxon>
        <taxon>Gammaproteobacteria</taxon>
        <taxon>Cellvibrionales</taxon>
        <taxon>Spongiibacteraceae</taxon>
        <taxon>BD1-7 clade</taxon>
    </lineage>
</organism>
<dbReference type="AlphaFoldDB" id="A0YBM9"/>
<reference evidence="1 2" key="1">
    <citation type="journal article" date="2010" name="J. Bacteriol.">
        <title>Genome sequence of the oligotrophic marine Gammaproteobacterium HTCC2143, isolated from the Oregon Coast.</title>
        <authorList>
            <person name="Oh H.M."/>
            <person name="Kang I."/>
            <person name="Ferriera S."/>
            <person name="Giovannoni S.J."/>
            <person name="Cho J.C."/>
        </authorList>
    </citation>
    <scope>NUCLEOTIDE SEQUENCE [LARGE SCALE GENOMIC DNA]</scope>
    <source>
        <strain evidence="1 2">HTCC2143</strain>
    </source>
</reference>
<evidence type="ECO:0000313" key="2">
    <source>
        <dbReference type="Proteomes" id="UP000004931"/>
    </source>
</evidence>
<protein>
    <submittedName>
        <fullName evidence="1">Uncharacterized protein</fullName>
    </submittedName>
</protein>